<keyword evidence="3" id="KW-1185">Reference proteome</keyword>
<evidence type="ECO:0000259" key="1">
    <source>
        <dbReference type="Pfam" id="PF03235"/>
    </source>
</evidence>
<dbReference type="Proteomes" id="UP000003947">
    <property type="component" value="Unassembled WGS sequence"/>
</dbReference>
<evidence type="ECO:0000313" key="3">
    <source>
        <dbReference type="Proteomes" id="UP000003947"/>
    </source>
</evidence>
<feature type="domain" description="GmrSD restriction endonucleases N-terminal" evidence="1">
    <location>
        <begin position="47"/>
        <end position="205"/>
    </location>
</feature>
<evidence type="ECO:0000313" key="2">
    <source>
        <dbReference type="EMBL" id="EIM26910.1"/>
    </source>
</evidence>
<dbReference type="PATRIC" id="fig|864069.3.peg.3778"/>
<dbReference type="RefSeq" id="WP_009762960.1">
    <property type="nucleotide sequence ID" value="NZ_CP141050.1"/>
</dbReference>
<gene>
    <name evidence="2" type="ORF">MicloDRAFT_00034610</name>
</gene>
<dbReference type="Gene3D" id="1.10.30.50">
    <property type="match status" value="1"/>
</dbReference>
<name>I4YSG8_9HYPH</name>
<dbReference type="InterPro" id="IPR004919">
    <property type="entry name" value="GmrSD_N"/>
</dbReference>
<dbReference type="eggNOG" id="COG1479">
    <property type="taxonomic scope" value="Bacteria"/>
</dbReference>
<accession>I4YSG8</accession>
<dbReference type="InterPro" id="IPR003615">
    <property type="entry name" value="HNH_nuc"/>
</dbReference>
<proteinExistence type="predicted"/>
<sequence>MAVTTNIVNLDALIKRADLAEPGDISEEIPSLSILGLERGGLLYPALRKPDFQRETASWAPEQVADLISTFARRELIPALILWRAGSGVFVIDGAHRLSALIAWAQDDYGDGEVSRRFFQNAIPEEQRQAAQRTRDLVKAQVGSYQDHKMAVDYPNAASPELAQRAARIPWHPIQVQWIQNADHDKAEKAFFRINQGGTKIDPTEQRILNARRSATALAARAVLRGGAGHHYWSRFNEATQDKIEELGKECFDLLFSPNLSLPIKTLDVPVAGQGYGPHVLPFVFDLVNLANRVVAADSSRKRGVKDELEDDEDGSRTLDFLKGVRAALWRICSTNPSSLGLHPALYFYSPSGVFQPTALLNFIALFREWNTKDFLSFTSVRAEFEEFLLANRGITEAVRKLGSGIRSRPRVLGLYKRLIADLQAGKSVKQVGQELANDPDYGFLVETPPELRLDAGAGRFSRETKGGAFLRDALPSAPKCPTCGGIMHRNGMQAGHILARREGGPASLNNAQMQHPFCNSTVEN</sequence>
<dbReference type="CDD" id="cd00085">
    <property type="entry name" value="HNHc"/>
    <property type="match status" value="1"/>
</dbReference>
<reference evidence="2 3" key="1">
    <citation type="submission" date="2012-02" db="EMBL/GenBank/DDBJ databases">
        <title>Improved High-Quality Draft sequence of Microvirga sp. WSM3557.</title>
        <authorList>
            <consortium name="US DOE Joint Genome Institute"/>
            <person name="Lucas S."/>
            <person name="Han J."/>
            <person name="Lapidus A."/>
            <person name="Cheng J.-F."/>
            <person name="Goodwin L."/>
            <person name="Pitluck S."/>
            <person name="Peters L."/>
            <person name="Zhang X."/>
            <person name="Detter J.C."/>
            <person name="Han C."/>
            <person name="Tapia R."/>
            <person name="Land M."/>
            <person name="Hauser L."/>
            <person name="Kyrpides N."/>
            <person name="Ivanova N."/>
            <person name="Pagani I."/>
            <person name="Brau L."/>
            <person name="Yates R."/>
            <person name="O'Hara G."/>
            <person name="Rui T."/>
            <person name="Howieson J."/>
            <person name="Reeve W."/>
            <person name="Woyke T."/>
        </authorList>
    </citation>
    <scope>NUCLEOTIDE SEQUENCE [LARGE SCALE GENOMIC DNA]</scope>
    <source>
        <strain evidence="2 3">WSM3557</strain>
    </source>
</reference>
<dbReference type="OrthoDB" id="9764212at2"/>
<protein>
    <recommendedName>
        <fullName evidence="1">GmrSD restriction endonucleases N-terminal domain-containing protein</fullName>
    </recommendedName>
</protein>
<dbReference type="HOGENOM" id="CLU_040414_0_0_5"/>
<organism evidence="2 3">
    <name type="scientific">Microvirga lotononidis</name>
    <dbReference type="NCBI Taxonomy" id="864069"/>
    <lineage>
        <taxon>Bacteria</taxon>
        <taxon>Pseudomonadati</taxon>
        <taxon>Pseudomonadota</taxon>
        <taxon>Alphaproteobacteria</taxon>
        <taxon>Hyphomicrobiales</taxon>
        <taxon>Methylobacteriaceae</taxon>
        <taxon>Microvirga</taxon>
    </lineage>
</organism>
<dbReference type="AlphaFoldDB" id="I4YSG8"/>
<dbReference type="EMBL" id="JH660645">
    <property type="protein sequence ID" value="EIM26910.1"/>
    <property type="molecule type" value="Genomic_DNA"/>
</dbReference>
<dbReference type="Pfam" id="PF03235">
    <property type="entry name" value="GmrSD_N"/>
    <property type="match status" value="1"/>
</dbReference>